<proteinExistence type="predicted"/>
<dbReference type="EMBL" id="CAXIEN010000015">
    <property type="protein sequence ID" value="CAL1265089.1"/>
    <property type="molecule type" value="Genomic_DNA"/>
</dbReference>
<sequence>MIKNGNKKSTAIFRDDDASTSSFKNAMGSIKTIETISFAKRIVKNFQRT</sequence>
<protein>
    <submittedName>
        <fullName evidence="1">Uncharacterized protein</fullName>
    </submittedName>
</protein>
<name>A0AAV1Z3Y1_9ARAC</name>
<keyword evidence="2" id="KW-1185">Reference proteome</keyword>
<accession>A0AAV1Z3Y1</accession>
<gene>
    <name evidence="1" type="ORF">LARSCL_LOCUS2322</name>
</gene>
<organism evidence="1 2">
    <name type="scientific">Larinioides sclopetarius</name>
    <dbReference type="NCBI Taxonomy" id="280406"/>
    <lineage>
        <taxon>Eukaryota</taxon>
        <taxon>Metazoa</taxon>
        <taxon>Ecdysozoa</taxon>
        <taxon>Arthropoda</taxon>
        <taxon>Chelicerata</taxon>
        <taxon>Arachnida</taxon>
        <taxon>Araneae</taxon>
        <taxon>Araneomorphae</taxon>
        <taxon>Entelegynae</taxon>
        <taxon>Araneoidea</taxon>
        <taxon>Araneidae</taxon>
        <taxon>Larinioides</taxon>
    </lineage>
</organism>
<dbReference type="AlphaFoldDB" id="A0AAV1Z3Y1"/>
<reference evidence="1 2" key="1">
    <citation type="submission" date="2024-04" db="EMBL/GenBank/DDBJ databases">
        <authorList>
            <person name="Rising A."/>
            <person name="Reimegard J."/>
            <person name="Sonavane S."/>
            <person name="Akerstrom W."/>
            <person name="Nylinder S."/>
            <person name="Hedman E."/>
            <person name="Kallberg Y."/>
        </authorList>
    </citation>
    <scope>NUCLEOTIDE SEQUENCE [LARGE SCALE GENOMIC DNA]</scope>
</reference>
<dbReference type="Proteomes" id="UP001497382">
    <property type="component" value="Unassembled WGS sequence"/>
</dbReference>
<comment type="caution">
    <text evidence="1">The sequence shown here is derived from an EMBL/GenBank/DDBJ whole genome shotgun (WGS) entry which is preliminary data.</text>
</comment>
<evidence type="ECO:0000313" key="1">
    <source>
        <dbReference type="EMBL" id="CAL1265089.1"/>
    </source>
</evidence>
<evidence type="ECO:0000313" key="2">
    <source>
        <dbReference type="Proteomes" id="UP001497382"/>
    </source>
</evidence>